<gene>
    <name evidence="3" type="ORF">SAMN05428946_2245</name>
</gene>
<dbReference type="OrthoDB" id="9798081at2"/>
<accession>A0A1U7PPF4</accession>
<dbReference type="InterPro" id="IPR016181">
    <property type="entry name" value="Acyl_CoA_acyltransferase"/>
</dbReference>
<dbReference type="PANTHER" id="PTHR43792">
    <property type="entry name" value="GNAT FAMILY, PUTATIVE (AFU_ORTHOLOGUE AFUA_3G00765)-RELATED-RELATED"/>
    <property type="match status" value="1"/>
</dbReference>
<name>A0A1U7PPF4_9BACI</name>
<feature type="domain" description="N-acetyltransferase" evidence="2">
    <location>
        <begin position="9"/>
        <end position="170"/>
    </location>
</feature>
<keyword evidence="4" id="KW-1185">Reference proteome</keyword>
<dbReference type="Proteomes" id="UP000187550">
    <property type="component" value="Unassembled WGS sequence"/>
</dbReference>
<dbReference type="SUPFAM" id="SSF55729">
    <property type="entry name" value="Acyl-CoA N-acyltransferases (Nat)"/>
    <property type="match status" value="1"/>
</dbReference>
<dbReference type="AlphaFoldDB" id="A0A1U7PPF4"/>
<keyword evidence="3" id="KW-0808">Transferase</keyword>
<evidence type="ECO:0000259" key="2">
    <source>
        <dbReference type="PROSITE" id="PS51186"/>
    </source>
</evidence>
<evidence type="ECO:0000256" key="1">
    <source>
        <dbReference type="SAM" id="MobiDB-lite"/>
    </source>
</evidence>
<dbReference type="RefSeq" id="WP_076758943.1">
    <property type="nucleotide sequence ID" value="NZ_FTPL01000003.1"/>
</dbReference>
<dbReference type="InterPro" id="IPR051531">
    <property type="entry name" value="N-acetyltransferase"/>
</dbReference>
<reference evidence="4" key="1">
    <citation type="submission" date="2017-01" db="EMBL/GenBank/DDBJ databases">
        <authorList>
            <person name="Varghese N."/>
            <person name="Submissions S."/>
        </authorList>
    </citation>
    <scope>NUCLEOTIDE SEQUENCE [LARGE SCALE GENOMIC DNA]</scope>
    <source>
        <strain evidence="4">MNA4</strain>
    </source>
</reference>
<dbReference type="GO" id="GO:0016747">
    <property type="term" value="F:acyltransferase activity, transferring groups other than amino-acyl groups"/>
    <property type="evidence" value="ECO:0007669"/>
    <property type="project" value="InterPro"/>
</dbReference>
<dbReference type="Pfam" id="PF13302">
    <property type="entry name" value="Acetyltransf_3"/>
    <property type="match status" value="1"/>
</dbReference>
<dbReference type="InterPro" id="IPR000182">
    <property type="entry name" value="GNAT_dom"/>
</dbReference>
<dbReference type="Gene3D" id="3.40.630.30">
    <property type="match status" value="1"/>
</dbReference>
<organism evidence="3 4">
    <name type="scientific">Edaphobacillus lindanitolerans</name>
    <dbReference type="NCBI Taxonomy" id="550447"/>
    <lineage>
        <taxon>Bacteria</taxon>
        <taxon>Bacillati</taxon>
        <taxon>Bacillota</taxon>
        <taxon>Bacilli</taxon>
        <taxon>Bacillales</taxon>
        <taxon>Bacillaceae</taxon>
        <taxon>Edaphobacillus</taxon>
    </lineage>
</organism>
<dbReference type="STRING" id="550447.SAMN05428946_2245"/>
<protein>
    <submittedName>
        <fullName evidence="3">Protein N-acetyltransferase, RimJ/RimL family</fullName>
    </submittedName>
</protein>
<sequence length="177" mass="19612">MPVLETPRLRLRRWSDGDWAEMTAINSDPDVMRWIGSGLTLTEEQTKKAIARWEDAWEQRGYGLFAVEVKETGRLAGFTGFAVPAFLPEVMPAVEIGWRLGRPFWGSGIATEAAAEALRFGREACGLTEVLSIVQIGNGASERIMQKLGMQLERETVDPNSGRPVKVYTTGNPDSQE</sequence>
<dbReference type="PROSITE" id="PS51186">
    <property type="entry name" value="GNAT"/>
    <property type="match status" value="1"/>
</dbReference>
<proteinExistence type="predicted"/>
<dbReference type="PANTHER" id="PTHR43792:SF1">
    <property type="entry name" value="N-ACETYLTRANSFERASE DOMAIN-CONTAINING PROTEIN"/>
    <property type="match status" value="1"/>
</dbReference>
<evidence type="ECO:0000313" key="4">
    <source>
        <dbReference type="Proteomes" id="UP000187550"/>
    </source>
</evidence>
<evidence type="ECO:0000313" key="3">
    <source>
        <dbReference type="EMBL" id="SIT88246.1"/>
    </source>
</evidence>
<feature type="region of interest" description="Disordered" evidence="1">
    <location>
        <begin position="156"/>
        <end position="177"/>
    </location>
</feature>
<dbReference type="EMBL" id="FTPL01000003">
    <property type="protein sequence ID" value="SIT88246.1"/>
    <property type="molecule type" value="Genomic_DNA"/>
</dbReference>